<dbReference type="KEGG" id="saqi:AXG55_03995"/>
<dbReference type="AlphaFoldDB" id="A0A1L4CYS9"/>
<dbReference type="PANTHER" id="PTHR33677:SF5">
    <property type="entry name" value="TRANSCRIPTIONAL REPRESSOR FRMR"/>
    <property type="match status" value="1"/>
</dbReference>
<dbReference type="Pfam" id="PF02583">
    <property type="entry name" value="Trns_repr_metal"/>
    <property type="match status" value="1"/>
</dbReference>
<evidence type="ECO:0000313" key="2">
    <source>
        <dbReference type="EMBL" id="APJ03113.1"/>
    </source>
</evidence>
<comment type="similarity">
    <text evidence="1">Belongs to the FrmR/RcnR family.</text>
</comment>
<evidence type="ECO:0000256" key="1">
    <source>
        <dbReference type="ARBA" id="ARBA00005260"/>
    </source>
</evidence>
<dbReference type="CDD" id="cd10153">
    <property type="entry name" value="RcnR-FrmR-like_DUF156"/>
    <property type="match status" value="1"/>
</dbReference>
<dbReference type="GO" id="GO:0046872">
    <property type="term" value="F:metal ion binding"/>
    <property type="evidence" value="ECO:0007669"/>
    <property type="project" value="InterPro"/>
</dbReference>
<organism evidence="2 3">
    <name type="scientific">Silvanigrella aquatica</name>
    <dbReference type="NCBI Taxonomy" id="1915309"/>
    <lineage>
        <taxon>Bacteria</taxon>
        <taxon>Pseudomonadati</taxon>
        <taxon>Bdellovibrionota</taxon>
        <taxon>Oligoflexia</taxon>
        <taxon>Silvanigrellales</taxon>
        <taxon>Silvanigrellaceae</taxon>
        <taxon>Silvanigrella</taxon>
    </lineage>
</organism>
<evidence type="ECO:0008006" key="4">
    <source>
        <dbReference type="Google" id="ProtNLM"/>
    </source>
</evidence>
<dbReference type="EMBL" id="CP017834">
    <property type="protein sequence ID" value="APJ03113.1"/>
    <property type="molecule type" value="Genomic_DNA"/>
</dbReference>
<dbReference type="STRING" id="1915309.AXG55_03995"/>
<dbReference type="Proteomes" id="UP000184731">
    <property type="component" value="Chromosome"/>
</dbReference>
<sequence length="100" mass="11164">MSTQKKSNSKHTITNKSKLLIRVKKIKGQLEGVEKALEIDKDCKEILHIISSIRGALGGLMAEVMESHILNHMGDDNVSLSEKEVLMAQELVESMKAFMK</sequence>
<dbReference type="OrthoDB" id="9806052at2"/>
<name>A0A1L4CYS9_9BACT</name>
<reference evidence="2 3" key="1">
    <citation type="submission" date="2016-10" db="EMBL/GenBank/DDBJ databases">
        <title>Silvanigrella aquatica sp. nov., isolated from a freshwater lake located in the Black Forest, Germany, description of Silvanigrellaceae fam. nov., Silvanigrellales ord. nov., reclassification of the order Bdellovibrionales in the class Oligoflexia, reclassification of the families Bacteriovoracaceae and Halobacteriovoraceae in the new order Bacteriovoracales ord. nov., and reclassification of the family Pseudobacteriovoracaceae in the order Oligoflexiales.</title>
        <authorList>
            <person name="Hahn M.W."/>
            <person name="Schmidt J."/>
            <person name="Koll U."/>
            <person name="Rohde M."/>
            <person name="Verbag S."/>
            <person name="Pitt A."/>
            <person name="Nakai R."/>
            <person name="Naganuma T."/>
            <person name="Lang E."/>
        </authorList>
    </citation>
    <scope>NUCLEOTIDE SEQUENCE [LARGE SCALE GENOMIC DNA]</scope>
    <source>
        <strain evidence="2 3">MWH-Nonnen-W8red</strain>
    </source>
</reference>
<protein>
    <recommendedName>
        <fullName evidence="4">Transcriptional regulator</fullName>
    </recommendedName>
</protein>
<dbReference type="GO" id="GO:0045892">
    <property type="term" value="P:negative regulation of DNA-templated transcription"/>
    <property type="evidence" value="ECO:0007669"/>
    <property type="project" value="UniProtKB-ARBA"/>
</dbReference>
<keyword evidence="3" id="KW-1185">Reference proteome</keyword>
<evidence type="ECO:0000313" key="3">
    <source>
        <dbReference type="Proteomes" id="UP000184731"/>
    </source>
</evidence>
<dbReference type="GO" id="GO:0003677">
    <property type="term" value="F:DNA binding"/>
    <property type="evidence" value="ECO:0007669"/>
    <property type="project" value="InterPro"/>
</dbReference>
<accession>A0A1L4CYS9</accession>
<gene>
    <name evidence="2" type="ORF">AXG55_03995</name>
</gene>
<dbReference type="PANTHER" id="PTHR33677">
    <property type="entry name" value="TRANSCRIPTIONAL REPRESSOR FRMR-RELATED"/>
    <property type="match status" value="1"/>
</dbReference>
<dbReference type="InterPro" id="IPR038390">
    <property type="entry name" value="Metal_Tscrpt_repr_sf"/>
</dbReference>
<dbReference type="RefSeq" id="WP_148696833.1">
    <property type="nucleotide sequence ID" value="NZ_CP017834.1"/>
</dbReference>
<proteinExistence type="inferred from homology"/>
<dbReference type="InterPro" id="IPR003735">
    <property type="entry name" value="Metal_Tscrpt_repr"/>
</dbReference>
<dbReference type="Gene3D" id="1.20.58.1000">
    <property type="entry name" value="Metal-sensitive repressor, helix protomer"/>
    <property type="match status" value="1"/>
</dbReference>